<evidence type="ECO:0000256" key="4">
    <source>
        <dbReference type="ARBA" id="ARBA00022729"/>
    </source>
</evidence>
<comment type="subcellular location">
    <subcellularLocation>
        <location evidence="1">Cell membrane</location>
    </subcellularLocation>
</comment>
<name>A0A6L2PPC2_COPFO</name>
<comment type="caution">
    <text evidence="10">The sequence shown here is derived from an EMBL/GenBank/DDBJ whole genome shotgun (WGS) entry which is preliminary data.</text>
</comment>
<dbReference type="GO" id="GO:0043235">
    <property type="term" value="C:receptor complex"/>
    <property type="evidence" value="ECO:0007669"/>
    <property type="project" value="TreeGrafter"/>
</dbReference>
<dbReference type="PANTHER" id="PTHR10269">
    <property type="entry name" value="GDNF RECEPTOR ALPHA"/>
    <property type="match status" value="1"/>
</dbReference>
<dbReference type="InterPro" id="IPR016017">
    <property type="entry name" value="GDNF/GAS1"/>
</dbReference>
<keyword evidence="7" id="KW-0325">Glycoprotein</keyword>
<sequence length="467" mass="51946">VLPASFDLSGTDSALYPYDPEQGNFRELLFPSATNTYPYFLFPPNTLRPRLTHSLPHHPATHTDTQVSVEDIPIDYDETDDKLTSSYSGSISVKVISSDNATSIEGIESQLENPLVGIRGTAQKDKSALRHELQGIPSNGNNSLYDEDGEPRGPSVTAENAKVHSSSDPEVELPRNFSFQSTCHLALDLCNDNYSCKVALQPVLRYCDTSRCNRESCMEALQNFYRTAELKWSLEIAFCLCKKTENKQDECLVAQEKLHPVCAQRVEGSTMPTCHSLAEFCREEPSCRSRLEYYEQSCAVDSVTKKCAGPPSECRKAMLGILGTELRSNCACKGTDFTQLYDCLGWQRLLWVNPCVVESQKDYHTKRSTEGLQTTTVSTTSSSSRATWKPNQENATHRRVTPIVMPTATTNRILPDDRLIPPVDTVALQEDVACQQAASAIMEEAGTFRTFRTQKPPGIAGNRMRCL</sequence>
<dbReference type="Pfam" id="PF02351">
    <property type="entry name" value="GDNF"/>
    <property type="match status" value="2"/>
</dbReference>
<dbReference type="PANTHER" id="PTHR10269:SF12">
    <property type="entry name" value="GLIAL CELL LINE-DERIVED NEUROTROPHIC FAMILY RECEPTOR-LIKE, ISOFORM E"/>
    <property type="match status" value="1"/>
</dbReference>
<evidence type="ECO:0000259" key="9">
    <source>
        <dbReference type="SMART" id="SM00907"/>
    </source>
</evidence>
<evidence type="ECO:0000256" key="3">
    <source>
        <dbReference type="ARBA" id="ARBA00022475"/>
    </source>
</evidence>
<dbReference type="OrthoDB" id="6374728at2759"/>
<accession>A0A6L2PPC2</accession>
<evidence type="ECO:0000256" key="8">
    <source>
        <dbReference type="SAM" id="MobiDB-lite"/>
    </source>
</evidence>
<dbReference type="SUPFAM" id="SSF110035">
    <property type="entry name" value="GDNF receptor-like"/>
    <property type="match status" value="2"/>
</dbReference>
<keyword evidence="4" id="KW-0732">Signal</keyword>
<evidence type="ECO:0000256" key="1">
    <source>
        <dbReference type="ARBA" id="ARBA00004236"/>
    </source>
</evidence>
<evidence type="ECO:0000256" key="2">
    <source>
        <dbReference type="ARBA" id="ARBA00005961"/>
    </source>
</evidence>
<dbReference type="GO" id="GO:0038023">
    <property type="term" value="F:signaling receptor activity"/>
    <property type="evidence" value="ECO:0007669"/>
    <property type="project" value="InterPro"/>
</dbReference>
<feature type="domain" description="GDNF/GAS1" evidence="9">
    <location>
        <begin position="183"/>
        <end position="262"/>
    </location>
</feature>
<evidence type="ECO:0000256" key="5">
    <source>
        <dbReference type="ARBA" id="ARBA00023136"/>
    </source>
</evidence>
<feature type="region of interest" description="Disordered" evidence="8">
    <location>
        <begin position="367"/>
        <end position="393"/>
    </location>
</feature>
<keyword evidence="11" id="KW-1185">Reference proteome</keyword>
<evidence type="ECO:0000313" key="11">
    <source>
        <dbReference type="Proteomes" id="UP000502823"/>
    </source>
</evidence>
<reference evidence="11" key="1">
    <citation type="submission" date="2020-01" db="EMBL/GenBank/DDBJ databases">
        <title>Draft genome sequence of the Termite Coptotermes fromosanus.</title>
        <authorList>
            <person name="Itakura S."/>
            <person name="Yosikawa Y."/>
            <person name="Umezawa K."/>
        </authorList>
    </citation>
    <scope>NUCLEOTIDE SEQUENCE [LARGE SCALE GENOMIC DNA]</scope>
</reference>
<keyword evidence="5" id="KW-0472">Membrane</keyword>
<dbReference type="EMBL" id="BLKM01004790">
    <property type="protein sequence ID" value="GFG32408.1"/>
    <property type="molecule type" value="Genomic_DNA"/>
</dbReference>
<dbReference type="InParanoid" id="A0A6L2PPC2"/>
<keyword evidence="3" id="KW-1003">Cell membrane</keyword>
<evidence type="ECO:0000313" key="10">
    <source>
        <dbReference type="EMBL" id="GFG32408.1"/>
    </source>
</evidence>
<organism evidence="10 11">
    <name type="scientific">Coptotermes formosanus</name>
    <name type="common">Formosan subterranean termite</name>
    <dbReference type="NCBI Taxonomy" id="36987"/>
    <lineage>
        <taxon>Eukaryota</taxon>
        <taxon>Metazoa</taxon>
        <taxon>Ecdysozoa</taxon>
        <taxon>Arthropoda</taxon>
        <taxon>Hexapoda</taxon>
        <taxon>Insecta</taxon>
        <taxon>Pterygota</taxon>
        <taxon>Neoptera</taxon>
        <taxon>Polyneoptera</taxon>
        <taxon>Dictyoptera</taxon>
        <taxon>Blattodea</taxon>
        <taxon>Blattoidea</taxon>
        <taxon>Termitoidae</taxon>
        <taxon>Rhinotermitidae</taxon>
        <taxon>Coptotermes</taxon>
    </lineage>
</organism>
<dbReference type="GO" id="GO:0007169">
    <property type="term" value="P:cell surface receptor protein tyrosine kinase signaling pathway"/>
    <property type="evidence" value="ECO:0007669"/>
    <property type="project" value="UniProtKB-ARBA"/>
</dbReference>
<evidence type="ECO:0000256" key="7">
    <source>
        <dbReference type="ARBA" id="ARBA00023180"/>
    </source>
</evidence>
<evidence type="ECO:0000256" key="6">
    <source>
        <dbReference type="ARBA" id="ARBA00023170"/>
    </source>
</evidence>
<feature type="domain" description="GDNF/GAS1" evidence="9">
    <location>
        <begin position="274"/>
        <end position="355"/>
    </location>
</feature>
<feature type="region of interest" description="Disordered" evidence="8">
    <location>
        <begin position="132"/>
        <end position="171"/>
    </location>
</feature>
<feature type="non-terminal residue" evidence="10">
    <location>
        <position position="1"/>
    </location>
</feature>
<comment type="similarity">
    <text evidence="2">Belongs to the GDNFR family.</text>
</comment>
<protein>
    <recommendedName>
        <fullName evidence="9">GDNF/GAS1 domain-containing protein</fullName>
    </recommendedName>
</protein>
<dbReference type="Proteomes" id="UP000502823">
    <property type="component" value="Unassembled WGS sequence"/>
</dbReference>
<dbReference type="SMART" id="SM00907">
    <property type="entry name" value="GDNF"/>
    <property type="match status" value="2"/>
</dbReference>
<keyword evidence="6" id="KW-0675">Receptor</keyword>
<dbReference type="AlphaFoldDB" id="A0A6L2PPC2"/>
<dbReference type="InterPro" id="IPR003438">
    <property type="entry name" value="GDNF_rcpt"/>
</dbReference>
<dbReference type="InterPro" id="IPR037193">
    <property type="entry name" value="GDNF_alpha"/>
</dbReference>
<feature type="compositionally biased region" description="Low complexity" evidence="8">
    <location>
        <begin position="374"/>
        <end position="384"/>
    </location>
</feature>
<dbReference type="GO" id="GO:0009897">
    <property type="term" value="C:external side of plasma membrane"/>
    <property type="evidence" value="ECO:0007669"/>
    <property type="project" value="TreeGrafter"/>
</dbReference>
<gene>
    <name evidence="10" type="ORF">Cfor_07433</name>
</gene>
<proteinExistence type="inferred from homology"/>
<dbReference type="GO" id="GO:0007399">
    <property type="term" value="P:nervous system development"/>
    <property type="evidence" value="ECO:0007669"/>
    <property type="project" value="TreeGrafter"/>
</dbReference>